<evidence type="ECO:0000256" key="6">
    <source>
        <dbReference type="ARBA" id="ARBA00022679"/>
    </source>
</evidence>
<evidence type="ECO:0000259" key="16">
    <source>
        <dbReference type="PROSITE" id="PS50885"/>
    </source>
</evidence>
<dbReference type="CDD" id="cd06225">
    <property type="entry name" value="HAMP"/>
    <property type="match status" value="1"/>
</dbReference>
<dbReference type="Pfam" id="PF02518">
    <property type="entry name" value="HATPase_c"/>
    <property type="match status" value="1"/>
</dbReference>
<comment type="caution">
    <text evidence="17">The sequence shown here is derived from an EMBL/GenBank/DDBJ whole genome shotgun (WGS) entry which is preliminary data.</text>
</comment>
<dbReference type="SMART" id="SM00387">
    <property type="entry name" value="HATPase_c"/>
    <property type="match status" value="1"/>
</dbReference>
<dbReference type="Proteomes" id="UP001296943">
    <property type="component" value="Unassembled WGS sequence"/>
</dbReference>
<sequence>MKALYRKLNIRNKIFLTFAMVYIIVITIIGIFIYVNNINQMKNQAQEMSKVLSSQFTQTIDLYIDDIERLSLAIFTDSYIQNMLMNYESNQNILSDLAIRNKLYPNLFSQTYPIKSIEGITIYTNSGTMFQYDKSGGMRVRYGAEEKNWITDLNNKSKSDFILIPTHSYVNFDGNEHKVVSLARHIYEIPQRKKIGTVKIDIDIAFFDKLLELKGVEYLKDYMKIIILTNDSVIYSNTKELIGKNINLPPLSNLHDEKSEFGELKWNGANYLLATDQSDYTNWTTLTLIEDEFIKFERKQIILFIVVSGIITIIIIAAISYLLSYNIAKPFSKMMKKMKRVEKGDLAERMDLSGNTEMDVIARVYNSMLDSIHKLITEVYEASIAEKNAKISALQSQINPHFLYNTLNVMKSISRVKGVEQVAEISESLAELFKYSMRNLDQPVTLQEEMKHIENYIRIQKHRFRDRFILTQHINEDVKNTLIPKLLIQPIVENAVNHGFINKKSGGIIEIIAFNESNSLVIIVADNGQGMDNNKLSNVLSKVNKFGVQSKESGIGLNNIAQRIRLMYGAEYRIAIESEVGIGTTVILNLPLNIEKMEGEN</sequence>
<feature type="transmembrane region" description="Helical" evidence="14">
    <location>
        <begin position="301"/>
        <end position="328"/>
    </location>
</feature>
<name>A0ABS2MW08_9BACI</name>
<dbReference type="InterPro" id="IPR004358">
    <property type="entry name" value="Sig_transdc_His_kin-like_C"/>
</dbReference>
<dbReference type="Gene3D" id="6.10.340.10">
    <property type="match status" value="1"/>
</dbReference>
<comment type="catalytic activity">
    <reaction evidence="1">
        <text>ATP + protein L-histidine = ADP + protein N-phospho-L-histidine.</text>
        <dbReference type="EC" id="2.7.13.3"/>
    </reaction>
</comment>
<dbReference type="RefSeq" id="WP_204497513.1">
    <property type="nucleotide sequence ID" value="NZ_JAFBDR010000002.1"/>
</dbReference>
<dbReference type="InterPro" id="IPR005467">
    <property type="entry name" value="His_kinase_dom"/>
</dbReference>
<keyword evidence="10" id="KW-0067">ATP-binding</keyword>
<feature type="transmembrane region" description="Helical" evidence="14">
    <location>
        <begin position="12"/>
        <end position="35"/>
    </location>
</feature>
<dbReference type="InterPro" id="IPR010559">
    <property type="entry name" value="Sig_transdc_His_kin_internal"/>
</dbReference>
<protein>
    <recommendedName>
        <fullName evidence="3">histidine kinase</fullName>
        <ecNumber evidence="3">2.7.13.3</ecNumber>
    </recommendedName>
</protein>
<evidence type="ECO:0000256" key="1">
    <source>
        <dbReference type="ARBA" id="ARBA00000085"/>
    </source>
</evidence>
<keyword evidence="12" id="KW-0902">Two-component regulatory system</keyword>
<evidence type="ECO:0000256" key="10">
    <source>
        <dbReference type="ARBA" id="ARBA00022840"/>
    </source>
</evidence>
<keyword evidence="9 17" id="KW-0418">Kinase</keyword>
<feature type="domain" description="HAMP" evidence="16">
    <location>
        <begin position="325"/>
        <end position="377"/>
    </location>
</feature>
<keyword evidence="6" id="KW-0808">Transferase</keyword>
<dbReference type="Pfam" id="PF00672">
    <property type="entry name" value="HAMP"/>
    <property type="match status" value="1"/>
</dbReference>
<evidence type="ECO:0000256" key="14">
    <source>
        <dbReference type="SAM" id="Phobius"/>
    </source>
</evidence>
<evidence type="ECO:0000256" key="11">
    <source>
        <dbReference type="ARBA" id="ARBA00022989"/>
    </source>
</evidence>
<dbReference type="EC" id="2.7.13.3" evidence="3"/>
<keyword evidence="18" id="KW-1185">Reference proteome</keyword>
<evidence type="ECO:0000313" key="17">
    <source>
        <dbReference type="EMBL" id="MBM7570079.1"/>
    </source>
</evidence>
<keyword evidence="11 14" id="KW-1133">Transmembrane helix</keyword>
<keyword evidence="13 14" id="KW-0472">Membrane</keyword>
<keyword evidence="7 14" id="KW-0812">Transmembrane</keyword>
<proteinExistence type="predicted"/>
<dbReference type="PRINTS" id="PR00344">
    <property type="entry name" value="BCTRLSENSOR"/>
</dbReference>
<dbReference type="SMART" id="SM00304">
    <property type="entry name" value="HAMP"/>
    <property type="match status" value="1"/>
</dbReference>
<reference evidence="17 18" key="1">
    <citation type="submission" date="2021-01" db="EMBL/GenBank/DDBJ databases">
        <title>Genomic Encyclopedia of Type Strains, Phase IV (KMG-IV): sequencing the most valuable type-strain genomes for metagenomic binning, comparative biology and taxonomic classification.</title>
        <authorList>
            <person name="Goeker M."/>
        </authorList>
    </citation>
    <scope>NUCLEOTIDE SEQUENCE [LARGE SCALE GENOMIC DNA]</scope>
    <source>
        <strain evidence="17 18">DSM 23711</strain>
    </source>
</reference>
<dbReference type="SUPFAM" id="SSF158472">
    <property type="entry name" value="HAMP domain-like"/>
    <property type="match status" value="1"/>
</dbReference>
<feature type="domain" description="Histidine kinase" evidence="15">
    <location>
        <begin position="487"/>
        <end position="594"/>
    </location>
</feature>
<keyword evidence="4" id="KW-1003">Cell membrane</keyword>
<evidence type="ECO:0000256" key="3">
    <source>
        <dbReference type="ARBA" id="ARBA00012438"/>
    </source>
</evidence>
<dbReference type="SUPFAM" id="SSF55874">
    <property type="entry name" value="ATPase domain of HSP90 chaperone/DNA topoisomerase II/histidine kinase"/>
    <property type="match status" value="1"/>
</dbReference>
<evidence type="ECO:0000256" key="12">
    <source>
        <dbReference type="ARBA" id="ARBA00023012"/>
    </source>
</evidence>
<dbReference type="PROSITE" id="PS50109">
    <property type="entry name" value="HIS_KIN"/>
    <property type="match status" value="1"/>
</dbReference>
<dbReference type="InterPro" id="IPR036890">
    <property type="entry name" value="HATPase_C_sf"/>
</dbReference>
<evidence type="ECO:0000256" key="13">
    <source>
        <dbReference type="ARBA" id="ARBA00023136"/>
    </source>
</evidence>
<comment type="subcellular location">
    <subcellularLocation>
        <location evidence="2">Cell membrane</location>
        <topology evidence="2">Multi-pass membrane protein</topology>
    </subcellularLocation>
</comment>
<dbReference type="InterPro" id="IPR003660">
    <property type="entry name" value="HAMP_dom"/>
</dbReference>
<evidence type="ECO:0000256" key="5">
    <source>
        <dbReference type="ARBA" id="ARBA00022553"/>
    </source>
</evidence>
<dbReference type="InterPro" id="IPR050640">
    <property type="entry name" value="Bact_2-comp_sensor_kinase"/>
</dbReference>
<evidence type="ECO:0000256" key="4">
    <source>
        <dbReference type="ARBA" id="ARBA00022475"/>
    </source>
</evidence>
<keyword evidence="5" id="KW-0597">Phosphoprotein</keyword>
<evidence type="ECO:0000256" key="8">
    <source>
        <dbReference type="ARBA" id="ARBA00022741"/>
    </source>
</evidence>
<evidence type="ECO:0000313" key="18">
    <source>
        <dbReference type="Proteomes" id="UP001296943"/>
    </source>
</evidence>
<dbReference type="PANTHER" id="PTHR34220">
    <property type="entry name" value="SENSOR HISTIDINE KINASE YPDA"/>
    <property type="match status" value="1"/>
</dbReference>
<dbReference type="GO" id="GO:0016301">
    <property type="term" value="F:kinase activity"/>
    <property type="evidence" value="ECO:0007669"/>
    <property type="project" value="UniProtKB-KW"/>
</dbReference>
<accession>A0ABS2MW08</accession>
<evidence type="ECO:0000256" key="2">
    <source>
        <dbReference type="ARBA" id="ARBA00004651"/>
    </source>
</evidence>
<keyword evidence="8" id="KW-0547">Nucleotide-binding</keyword>
<evidence type="ECO:0000256" key="9">
    <source>
        <dbReference type="ARBA" id="ARBA00022777"/>
    </source>
</evidence>
<dbReference type="Gene3D" id="3.30.450.20">
    <property type="entry name" value="PAS domain"/>
    <property type="match status" value="2"/>
</dbReference>
<evidence type="ECO:0000259" key="15">
    <source>
        <dbReference type="PROSITE" id="PS50109"/>
    </source>
</evidence>
<dbReference type="PANTHER" id="PTHR34220:SF11">
    <property type="entry name" value="SENSOR PROTEIN KINASE HPTS"/>
    <property type="match status" value="1"/>
</dbReference>
<dbReference type="Gene3D" id="3.30.565.10">
    <property type="entry name" value="Histidine kinase-like ATPase, C-terminal domain"/>
    <property type="match status" value="1"/>
</dbReference>
<dbReference type="Pfam" id="PF06580">
    <property type="entry name" value="His_kinase"/>
    <property type="match status" value="1"/>
</dbReference>
<dbReference type="InterPro" id="IPR003594">
    <property type="entry name" value="HATPase_dom"/>
</dbReference>
<organism evidence="17 18">
    <name type="scientific">Aquibacillus albus</name>
    <dbReference type="NCBI Taxonomy" id="1168171"/>
    <lineage>
        <taxon>Bacteria</taxon>
        <taxon>Bacillati</taxon>
        <taxon>Bacillota</taxon>
        <taxon>Bacilli</taxon>
        <taxon>Bacillales</taxon>
        <taxon>Bacillaceae</taxon>
        <taxon>Aquibacillus</taxon>
    </lineage>
</organism>
<gene>
    <name evidence="17" type="ORF">JOC48_000557</name>
</gene>
<dbReference type="PROSITE" id="PS50885">
    <property type="entry name" value="HAMP"/>
    <property type="match status" value="1"/>
</dbReference>
<dbReference type="EMBL" id="JAFBDR010000002">
    <property type="protein sequence ID" value="MBM7570079.1"/>
    <property type="molecule type" value="Genomic_DNA"/>
</dbReference>
<evidence type="ECO:0000256" key="7">
    <source>
        <dbReference type="ARBA" id="ARBA00022692"/>
    </source>
</evidence>